<protein>
    <submittedName>
        <fullName evidence="1">Uncharacterized protein</fullName>
    </submittedName>
</protein>
<evidence type="ECO:0000313" key="2">
    <source>
        <dbReference type="Proteomes" id="UP000242301"/>
    </source>
</evidence>
<evidence type="ECO:0000313" key="1">
    <source>
        <dbReference type="EMBL" id="CRK85511.1"/>
    </source>
</evidence>
<dbReference type="EMBL" id="CVRF01000001">
    <property type="protein sequence ID" value="CRK85511.1"/>
    <property type="molecule type" value="Genomic_DNA"/>
</dbReference>
<proteinExistence type="predicted"/>
<dbReference type="Proteomes" id="UP000242301">
    <property type="component" value="Unassembled WGS sequence"/>
</dbReference>
<gene>
    <name evidence="1" type="ORF">SOFFGTOCOR_0065</name>
</gene>
<keyword evidence="2" id="KW-1185">Reference proteome</keyword>
<name>A0A0M6W999_9GAMM</name>
<reference evidence="2" key="1">
    <citation type="submission" date="2015-05" db="EMBL/GenBank/DDBJ databases">
        <authorList>
            <person name="Manzano-Marin A."/>
        </authorList>
    </citation>
    <scope>NUCLEOTIDE SEQUENCE [LARGE SCALE GENOMIC DNA]</scope>
    <source>
        <strain evidence="2">officinalis</strain>
    </source>
</reference>
<sequence length="30" mass="3478">MDLFTLFLQNINNKIMAQTAGIELYLFCVL</sequence>
<organism evidence="1 2">
    <name type="scientific">Candidatus Providencia siddallii</name>
    <dbReference type="NCBI Taxonomy" id="1715285"/>
    <lineage>
        <taxon>Bacteria</taxon>
        <taxon>Pseudomonadati</taxon>
        <taxon>Pseudomonadota</taxon>
        <taxon>Gammaproteobacteria</taxon>
        <taxon>Enterobacterales</taxon>
        <taxon>Morganellaceae</taxon>
        <taxon>Providencia</taxon>
    </lineage>
</organism>
<accession>A0A0M6W999</accession>
<dbReference type="AlphaFoldDB" id="A0A0M6W999"/>